<dbReference type="PROSITE" id="PS52050">
    <property type="entry name" value="WYL"/>
    <property type="match status" value="1"/>
</dbReference>
<dbReference type="PANTHER" id="PTHR34580">
    <property type="match status" value="1"/>
</dbReference>
<comment type="caution">
    <text evidence="4">The sequence shown here is derived from an EMBL/GenBank/DDBJ whole genome shotgun (WGS) entry which is preliminary data.</text>
</comment>
<accession>A0ABQ3KFJ0</accession>
<dbReference type="RefSeq" id="WP_189644178.1">
    <property type="nucleotide sequence ID" value="NZ_BNAL01000068.1"/>
</dbReference>
<protein>
    <submittedName>
        <fullName evidence="4">Transcriptional regulator</fullName>
    </submittedName>
</protein>
<dbReference type="SUPFAM" id="SSF46785">
    <property type="entry name" value="Winged helix' DNA-binding domain"/>
    <property type="match status" value="1"/>
</dbReference>
<evidence type="ECO:0000313" key="5">
    <source>
        <dbReference type="Proteomes" id="UP000632154"/>
    </source>
</evidence>
<evidence type="ECO:0000259" key="2">
    <source>
        <dbReference type="Pfam" id="PF13280"/>
    </source>
</evidence>
<dbReference type="EMBL" id="BNAL01000068">
    <property type="protein sequence ID" value="GHG12824.1"/>
    <property type="molecule type" value="Genomic_DNA"/>
</dbReference>
<organism evidence="4 5">
    <name type="scientific">Deinococcus piscis</name>
    <dbReference type="NCBI Taxonomy" id="394230"/>
    <lineage>
        <taxon>Bacteria</taxon>
        <taxon>Thermotogati</taxon>
        <taxon>Deinococcota</taxon>
        <taxon>Deinococci</taxon>
        <taxon>Deinococcales</taxon>
        <taxon>Deinococcaceae</taxon>
        <taxon>Deinococcus</taxon>
    </lineage>
</organism>
<dbReference type="InterPro" id="IPR036390">
    <property type="entry name" value="WH_DNA-bd_sf"/>
</dbReference>
<dbReference type="Gene3D" id="1.10.10.10">
    <property type="entry name" value="Winged helix-like DNA-binding domain superfamily/Winged helix DNA-binding domain"/>
    <property type="match status" value="1"/>
</dbReference>
<dbReference type="InterPro" id="IPR036388">
    <property type="entry name" value="WH-like_DNA-bd_sf"/>
</dbReference>
<reference evidence="5" key="1">
    <citation type="journal article" date="2019" name="Int. J. Syst. Evol. Microbiol.">
        <title>The Global Catalogue of Microorganisms (GCM) 10K type strain sequencing project: providing services to taxonomists for standard genome sequencing and annotation.</title>
        <authorList>
            <consortium name="The Broad Institute Genomics Platform"/>
            <consortium name="The Broad Institute Genome Sequencing Center for Infectious Disease"/>
            <person name="Wu L."/>
            <person name="Ma J."/>
        </authorList>
    </citation>
    <scope>NUCLEOTIDE SEQUENCE [LARGE SCALE GENOMIC DNA]</scope>
    <source>
        <strain evidence="5">CGMCC 1.18439</strain>
    </source>
</reference>
<dbReference type="Proteomes" id="UP000632154">
    <property type="component" value="Unassembled WGS sequence"/>
</dbReference>
<keyword evidence="5" id="KW-1185">Reference proteome</keyword>
<dbReference type="PANTHER" id="PTHR34580:SF1">
    <property type="entry name" value="PROTEIN PAFC"/>
    <property type="match status" value="1"/>
</dbReference>
<feature type="domain" description="WCX" evidence="3">
    <location>
        <begin position="230"/>
        <end position="306"/>
    </location>
</feature>
<proteinExistence type="predicted"/>
<sequence length="308" mass="34813">MNRTDRLFALLLELRGSGDGGWVQAEQLAQTFNISVRTVYRDIAALNESGVPVVSLAGKGYRLMDGYFLPPLHFTPAEALMMTLGGDAVRGAFDAEYAQAAASALQKLEAALSDEKRTEVQGLREAVRIVPYHDQHETGSLRQLRGAVLGRKVVQFQYHKPSANAEQREVYPMRLVQLYGAWLLGAFDPARQAQRIFRLSRMDGLRVLNRTFTPDPAWRFGAERYEDRRTVTVRLLFDSALSRPLRERASYFQISQKDVPDGLEVTLTVRDAREVLPWILSWGAGVRVLEPESLRKVVREEARKILLT</sequence>
<dbReference type="Pfam" id="PF13280">
    <property type="entry name" value="WYL"/>
    <property type="match status" value="1"/>
</dbReference>
<evidence type="ECO:0000259" key="1">
    <source>
        <dbReference type="Pfam" id="PF08279"/>
    </source>
</evidence>
<gene>
    <name evidence="4" type="ORF">GCM10017783_25970</name>
</gene>
<dbReference type="InterPro" id="IPR057727">
    <property type="entry name" value="WCX_dom"/>
</dbReference>
<dbReference type="InterPro" id="IPR051534">
    <property type="entry name" value="CBASS_pafABC_assoc_protein"/>
</dbReference>
<dbReference type="InterPro" id="IPR026881">
    <property type="entry name" value="WYL_dom"/>
</dbReference>
<evidence type="ECO:0000313" key="4">
    <source>
        <dbReference type="EMBL" id="GHG12824.1"/>
    </source>
</evidence>
<evidence type="ECO:0000259" key="3">
    <source>
        <dbReference type="Pfam" id="PF25583"/>
    </source>
</evidence>
<dbReference type="Pfam" id="PF25583">
    <property type="entry name" value="WCX"/>
    <property type="match status" value="1"/>
</dbReference>
<dbReference type="Pfam" id="PF08279">
    <property type="entry name" value="HTH_11"/>
    <property type="match status" value="1"/>
</dbReference>
<feature type="domain" description="Helix-turn-helix type 11" evidence="1">
    <location>
        <begin position="10"/>
        <end position="62"/>
    </location>
</feature>
<feature type="domain" description="WYL" evidence="2">
    <location>
        <begin position="141"/>
        <end position="207"/>
    </location>
</feature>
<name>A0ABQ3KFJ0_9DEIO</name>
<dbReference type="InterPro" id="IPR013196">
    <property type="entry name" value="HTH_11"/>
</dbReference>